<feature type="domain" description="Core-binding (CB)" evidence="11">
    <location>
        <begin position="65"/>
        <end position="156"/>
    </location>
</feature>
<dbReference type="Gene3D" id="1.10.150.130">
    <property type="match status" value="1"/>
</dbReference>
<dbReference type="Gene3D" id="1.10.443.10">
    <property type="entry name" value="Intergrase catalytic core"/>
    <property type="match status" value="1"/>
</dbReference>
<reference evidence="12 13" key="1">
    <citation type="submission" date="2014-07" db="EMBL/GenBank/DDBJ databases">
        <authorList>
            <person name="Simmons-Yager K."/>
            <person name="Taylor B.J."/>
            <person name="Thorniley A.J."/>
            <person name="Dasenko M.A."/>
            <person name="Denver D.R."/>
            <person name="Garcia-Ruiz H."/>
            <person name="Hoyer J.S."/>
            <person name="Jogdeo S."/>
            <person name="Sullivan C.M."/>
            <person name="Peterson M.R."/>
            <person name="Rowley E.R."/>
            <person name="Schnitzler C.E."/>
            <person name="Vining K.J."/>
            <person name="Almabruk K.H."/>
            <person name="Banawas S."/>
            <person name="Beatty C."/>
            <person name="Bullock C.J."/>
            <person name="Cappellazzi J.E."/>
            <person name="Chagani S.E."/>
            <person name="Chatterjee P."/>
            <person name="Cram E.D."/>
            <person name="Elorriaga M.E.S.T.E.F.A."/>
            <person name="Esser M."/>
            <person name="Fellows E.J."/>
            <person name="Garcia G.R."/>
            <person name="Gullaba J.M."/>
            <person name="Kinsley M.A."/>
            <person name="Luo F."/>
            <person name="Mcginnis M."/>
            <person name="Paquette C.E."/>
            <person name="Reddekopp R.L."/>
            <person name="Rosen K.L."/>
            <person name="Sahlfeld L.M."/>
            <person name="Vondras A.M."/>
            <person name="Wang J.X."/>
            <person name="Weiss E.S."/>
            <person name="Wernick R."/>
            <person name="Abuelizz H.A."/>
            <person name="Amaro Y."/>
            <person name="Archer C.L."/>
            <person name="Basu A."/>
            <person name="Bellinger M.R."/>
            <person name="Johnson S.F."/>
            <person name="Kitchen S.A."/>
            <person name="Li M."/>
            <person name="Morey-Castro K.E."/>
            <person name="Lavalleur H.J."/>
            <person name="Rangel L.J."/>
            <person name="Ree J.F."/>
            <person name="Shay S.D."/>
            <person name="Sheng Y."/>
            <person name="Smyth J.C."/>
            <person name="Stamm E.A."/>
            <person name="Taylor C.R."/>
            <person name="Vining O.B."/>
            <person name="Wanzeck K.M."/>
            <person name="Watson G."/>
            <person name="Bruck A.J."/>
            <person name="Anders K.R."/>
            <person name="Braun M.A."/>
            <person name="Delesalle V.A."/>
            <person name="Hughes L.E."/>
            <person name="Ware V.C."/>
            <person name="Bradley K.W."/>
            <person name="Barker L.P."/>
            <person name="Asai D.J."/>
            <person name="Bowman C.A."/>
            <person name="Russell D.A."/>
            <person name="Pope W.H."/>
            <person name="Jacobs-Sera D."/>
            <person name="Hendrix R.W."/>
            <person name="Hatfull G.F."/>
        </authorList>
    </citation>
    <scope>NUCLEOTIDE SEQUENCE [LARGE SCALE GENOMIC DNA]</scope>
</reference>
<evidence type="ECO:0000256" key="4">
    <source>
        <dbReference type="ARBA" id="ARBA00022801"/>
    </source>
</evidence>
<dbReference type="GO" id="GO:0016740">
    <property type="term" value="F:transferase activity"/>
    <property type="evidence" value="ECO:0007669"/>
    <property type="project" value="UniProtKB-KW"/>
</dbReference>
<keyword evidence="8" id="KW-1160">Virus entry into host cell</keyword>
<dbReference type="Proteomes" id="UP000028659">
    <property type="component" value="Genome"/>
</dbReference>
<protein>
    <recommendedName>
        <fullName evidence="2">Integrase</fullName>
    </recommendedName>
</protein>
<comment type="similarity">
    <text evidence="1">Belongs to the 'phage' integrase family.</text>
</comment>
<evidence type="ECO:0000256" key="2">
    <source>
        <dbReference type="ARBA" id="ARBA00016082"/>
    </source>
</evidence>
<evidence type="ECO:0000256" key="5">
    <source>
        <dbReference type="ARBA" id="ARBA00022908"/>
    </source>
</evidence>
<evidence type="ECO:0000313" key="12">
    <source>
        <dbReference type="EMBL" id="AII28189.1"/>
    </source>
</evidence>
<dbReference type="InterPro" id="IPR011010">
    <property type="entry name" value="DNA_brk_join_enz"/>
</dbReference>
<dbReference type="GO" id="GO:0006310">
    <property type="term" value="P:DNA recombination"/>
    <property type="evidence" value="ECO:0007669"/>
    <property type="project" value="UniProtKB-KW"/>
</dbReference>
<dbReference type="PANTHER" id="PTHR30349">
    <property type="entry name" value="PHAGE INTEGRASE-RELATED"/>
    <property type="match status" value="1"/>
</dbReference>
<feature type="domain" description="Tyr recombinase" evidence="10">
    <location>
        <begin position="179"/>
        <end position="367"/>
    </location>
</feature>
<dbReference type="InterPro" id="IPR050090">
    <property type="entry name" value="Tyrosine_recombinase_XerCD"/>
</dbReference>
<evidence type="ECO:0000313" key="13">
    <source>
        <dbReference type="Proteomes" id="UP000028659"/>
    </source>
</evidence>
<name>A0A076G872_9CAUD</name>
<dbReference type="Pfam" id="PF14659">
    <property type="entry name" value="Phage_int_SAM_3"/>
    <property type="match status" value="1"/>
</dbReference>
<evidence type="ECO:0000256" key="1">
    <source>
        <dbReference type="ARBA" id="ARBA00008857"/>
    </source>
</evidence>
<dbReference type="GO" id="GO:0015074">
    <property type="term" value="P:DNA integration"/>
    <property type="evidence" value="ECO:0007669"/>
    <property type="project" value="UniProtKB-KW"/>
</dbReference>
<keyword evidence="13" id="KW-1185">Reference proteome</keyword>
<dbReference type="GeneID" id="23680212"/>
<dbReference type="InterPro" id="IPR010998">
    <property type="entry name" value="Integrase_recombinase_N"/>
</dbReference>
<dbReference type="InterPro" id="IPR013762">
    <property type="entry name" value="Integrase-like_cat_sf"/>
</dbReference>
<dbReference type="RefSeq" id="YP_009125424.1">
    <property type="nucleotide sequence ID" value="NC_026597.1"/>
</dbReference>
<sequence length="392" mass="44010">MASVHRQVNKSGVTYRVLWRENGRQRSVSLLTEEAANRVKRNIEQHGGDEAIRMLEIEEAGHRAHTLVEWLNEHCDHLTGVNEGTIHRYRRYIANDIEPFFGEMPITAVTEQTISRWVQWLEQRPGRKINGVVQPVQGKTIQNKHGFLSGALNAAVAHKPPLIAVNPCLGRSLPETVGEEMVFLEPAEFELIRDCIKQDHFRNLAVWLVCTGMRFSEATALTPADINVRDRTARVRKAWKYTSARSLMKIGPPKTKRSNRSVSIPQVALDVLDLSQPEWLFTNTVGTPIRAQEFFNQAWKPAREAAQALGLTKTPRVHDLRHTAASWWIQAGVPLPVIQAQLGHESITTTVNRYGHIDRRSAAVAASVIDNLLQGPKLAEVSTLSAIERGPE</sequence>
<dbReference type="KEGG" id="vg:23680212"/>
<gene>
    <name evidence="12" type="primary">45</name>
    <name evidence="12" type="ORF">PBI_SPARKY_45</name>
</gene>
<evidence type="ECO:0000256" key="8">
    <source>
        <dbReference type="ARBA" id="ARBA00023195"/>
    </source>
</evidence>
<dbReference type="InterPro" id="IPR002104">
    <property type="entry name" value="Integrase_catalytic"/>
</dbReference>
<evidence type="ECO:0000256" key="9">
    <source>
        <dbReference type="PROSITE-ProRule" id="PRU01248"/>
    </source>
</evidence>
<dbReference type="PANTHER" id="PTHR30349:SF64">
    <property type="entry name" value="PROPHAGE INTEGRASE INTD-RELATED"/>
    <property type="match status" value="1"/>
</dbReference>
<dbReference type="InterPro" id="IPR004107">
    <property type="entry name" value="Integrase_SAM-like_N"/>
</dbReference>
<keyword evidence="6 9" id="KW-0238">DNA-binding</keyword>
<dbReference type="OrthoDB" id="3956at10239"/>
<organism evidence="12 13">
    <name type="scientific">Mycobacterium phage Sparky</name>
    <dbReference type="NCBI Taxonomy" id="1527493"/>
    <lineage>
        <taxon>Viruses</taxon>
        <taxon>Duplodnaviria</taxon>
        <taxon>Heunggongvirae</taxon>
        <taxon>Uroviricota</taxon>
        <taxon>Caudoviricetes</taxon>
        <taxon>Sparkyvirus</taxon>
        <taxon>Sparkyvirus sparky</taxon>
    </lineage>
</organism>
<dbReference type="CDD" id="cd01189">
    <property type="entry name" value="INT_ICEBs1_C_like"/>
    <property type="match status" value="1"/>
</dbReference>
<accession>A0A076G872</accession>
<evidence type="ECO:0000259" key="10">
    <source>
        <dbReference type="PROSITE" id="PS51898"/>
    </source>
</evidence>
<dbReference type="SUPFAM" id="SSF56349">
    <property type="entry name" value="DNA breaking-rejoining enzymes"/>
    <property type="match status" value="1"/>
</dbReference>
<dbReference type="Pfam" id="PF00589">
    <property type="entry name" value="Phage_integrase"/>
    <property type="match status" value="1"/>
</dbReference>
<dbReference type="GO" id="GO:0075713">
    <property type="term" value="P:establishment of integrated proviral latency"/>
    <property type="evidence" value="ECO:0007669"/>
    <property type="project" value="UniProtKB-KW"/>
</dbReference>
<dbReference type="PROSITE" id="PS51900">
    <property type="entry name" value="CB"/>
    <property type="match status" value="1"/>
</dbReference>
<keyword evidence="5" id="KW-0229">DNA integration</keyword>
<evidence type="ECO:0000256" key="6">
    <source>
        <dbReference type="ARBA" id="ARBA00023125"/>
    </source>
</evidence>
<keyword evidence="7" id="KW-0233">DNA recombination</keyword>
<dbReference type="GO" id="GO:0003677">
    <property type="term" value="F:DNA binding"/>
    <property type="evidence" value="ECO:0007669"/>
    <property type="project" value="UniProtKB-UniRule"/>
</dbReference>
<dbReference type="InterPro" id="IPR044068">
    <property type="entry name" value="CB"/>
</dbReference>
<dbReference type="PROSITE" id="PS51898">
    <property type="entry name" value="TYR_RECOMBINASE"/>
    <property type="match status" value="1"/>
</dbReference>
<keyword evidence="3" id="KW-0808">Transferase</keyword>
<evidence type="ECO:0000259" key="11">
    <source>
        <dbReference type="PROSITE" id="PS51900"/>
    </source>
</evidence>
<dbReference type="EMBL" id="KM083128">
    <property type="protein sequence ID" value="AII28189.1"/>
    <property type="molecule type" value="Genomic_DNA"/>
</dbReference>
<evidence type="ECO:0000256" key="3">
    <source>
        <dbReference type="ARBA" id="ARBA00022679"/>
    </source>
</evidence>
<dbReference type="GO" id="GO:0044826">
    <property type="term" value="P:viral genome integration into host DNA"/>
    <property type="evidence" value="ECO:0007669"/>
    <property type="project" value="UniProtKB-KW"/>
</dbReference>
<keyword evidence="4" id="KW-0378">Hydrolase</keyword>
<proteinExistence type="inferred from homology"/>
<keyword evidence="8" id="KW-1179">Viral genome integration</keyword>
<evidence type="ECO:0000256" key="7">
    <source>
        <dbReference type="ARBA" id="ARBA00023172"/>
    </source>
</evidence>
<dbReference type="GO" id="GO:0016787">
    <property type="term" value="F:hydrolase activity"/>
    <property type="evidence" value="ECO:0007669"/>
    <property type="project" value="UniProtKB-KW"/>
</dbReference>